<evidence type="ECO:0000256" key="2">
    <source>
        <dbReference type="SAM" id="Phobius"/>
    </source>
</evidence>
<evidence type="ECO:0000313" key="4">
    <source>
        <dbReference type="Proteomes" id="UP000532121"/>
    </source>
</evidence>
<organism evidence="3 4">
    <name type="scientific">Streptococcus ratti</name>
    <dbReference type="NCBI Taxonomy" id="1341"/>
    <lineage>
        <taxon>Bacteria</taxon>
        <taxon>Bacillati</taxon>
        <taxon>Bacillota</taxon>
        <taxon>Bacilli</taxon>
        <taxon>Lactobacillales</taxon>
        <taxon>Streptococcaceae</taxon>
        <taxon>Streptococcus</taxon>
    </lineage>
</organism>
<name>A0A7X9LC39_STRRT</name>
<keyword evidence="2" id="KW-0812">Transmembrane</keyword>
<feature type="transmembrane region" description="Helical" evidence="2">
    <location>
        <begin position="48"/>
        <end position="73"/>
    </location>
</feature>
<proteinExistence type="predicted"/>
<dbReference type="AlphaFoldDB" id="A0A7X9LC39"/>
<sequence>MNQNEWQKQFRKANGREPSQEEFQAAFQRGEFTESRQKAKKKMKTSTVVIISVVSALAVLLLIAAGAAGYYYYTGNIDGIWERESSSFYSSKKDKWIDLDKQNATYGMDYHSFLNIEKGSVKTYAYYKLKNYEEPVSDESYNYVGIVSTAYTGHIRPMHKVNIWKRELELSISQKEFLKDMNRYIKDYIENKYSTSNYIQKLKATYKKDFQTQKKERVSYQKKGSRLIVKGYNKKGKLTNKAVYIKRTGKAAAKLSKDYKKAVNDEREGLEKLNAAD</sequence>
<protein>
    <recommendedName>
        <fullName evidence="5">DUF3139 domain-containing protein</fullName>
    </recommendedName>
</protein>
<evidence type="ECO:0000313" key="3">
    <source>
        <dbReference type="EMBL" id="NMD48331.1"/>
    </source>
</evidence>
<feature type="region of interest" description="Disordered" evidence="1">
    <location>
        <begin position="1"/>
        <end position="21"/>
    </location>
</feature>
<evidence type="ECO:0008006" key="5">
    <source>
        <dbReference type="Google" id="ProtNLM"/>
    </source>
</evidence>
<keyword evidence="2" id="KW-0472">Membrane</keyword>
<comment type="caution">
    <text evidence="3">The sequence shown here is derived from an EMBL/GenBank/DDBJ whole genome shotgun (WGS) entry which is preliminary data.</text>
</comment>
<dbReference type="RefSeq" id="WP_003087268.1">
    <property type="nucleotide sequence ID" value="NZ_CP043405.1"/>
</dbReference>
<evidence type="ECO:0000256" key="1">
    <source>
        <dbReference type="SAM" id="MobiDB-lite"/>
    </source>
</evidence>
<keyword evidence="2" id="KW-1133">Transmembrane helix</keyword>
<gene>
    <name evidence="3" type="ORF">HHO37_01270</name>
</gene>
<dbReference type="Proteomes" id="UP000532121">
    <property type="component" value="Unassembled WGS sequence"/>
</dbReference>
<accession>A0A7X9LC39</accession>
<dbReference type="EMBL" id="JABASA010000002">
    <property type="protein sequence ID" value="NMD48331.1"/>
    <property type="molecule type" value="Genomic_DNA"/>
</dbReference>
<reference evidence="3 4" key="1">
    <citation type="submission" date="2020-04" db="EMBL/GenBank/DDBJ databases">
        <title>MicrobeNet Type strains.</title>
        <authorList>
            <person name="Nicholson A.C."/>
        </authorList>
    </citation>
    <scope>NUCLEOTIDE SEQUENCE [LARGE SCALE GENOMIC DNA]</scope>
    <source>
        <strain evidence="3 4">DSM 22768</strain>
    </source>
</reference>